<dbReference type="SUPFAM" id="SSF103481">
    <property type="entry name" value="Multidrug resistance efflux transporter EmrE"/>
    <property type="match status" value="1"/>
</dbReference>
<keyword evidence="1" id="KW-1133">Transmembrane helix</keyword>
<dbReference type="InterPro" id="IPR037185">
    <property type="entry name" value="EmrE-like"/>
</dbReference>
<proteinExistence type="predicted"/>
<accession>A0A6J6FMK2</accession>
<organism evidence="2">
    <name type="scientific">freshwater metagenome</name>
    <dbReference type="NCBI Taxonomy" id="449393"/>
    <lineage>
        <taxon>unclassified sequences</taxon>
        <taxon>metagenomes</taxon>
        <taxon>ecological metagenomes</taxon>
    </lineage>
</organism>
<feature type="transmembrane region" description="Helical" evidence="1">
    <location>
        <begin position="17"/>
        <end position="35"/>
    </location>
</feature>
<sequence length="52" mass="5584">MGASIAAWVFLDERVSFVQGVAMLVVLAALGFLAYREAREARGELALDEAVT</sequence>
<protein>
    <submittedName>
        <fullName evidence="2">Unannotated protein</fullName>
    </submittedName>
</protein>
<name>A0A6J6FMK2_9ZZZZ</name>
<dbReference type="EMBL" id="CAEZSR010000223">
    <property type="protein sequence ID" value="CAB4590011.1"/>
    <property type="molecule type" value="Genomic_DNA"/>
</dbReference>
<keyword evidence="1" id="KW-0812">Transmembrane</keyword>
<evidence type="ECO:0000256" key="1">
    <source>
        <dbReference type="SAM" id="Phobius"/>
    </source>
</evidence>
<dbReference type="AlphaFoldDB" id="A0A6J6FMK2"/>
<gene>
    <name evidence="2" type="ORF">UFOPK1493_03691</name>
</gene>
<reference evidence="2" key="1">
    <citation type="submission" date="2020-05" db="EMBL/GenBank/DDBJ databases">
        <authorList>
            <person name="Chiriac C."/>
            <person name="Salcher M."/>
            <person name="Ghai R."/>
            <person name="Kavagutti S V."/>
        </authorList>
    </citation>
    <scope>NUCLEOTIDE SEQUENCE</scope>
</reference>
<evidence type="ECO:0000313" key="2">
    <source>
        <dbReference type="EMBL" id="CAB4590011.1"/>
    </source>
</evidence>
<keyword evidence="1" id="KW-0472">Membrane</keyword>